<feature type="non-terminal residue" evidence="1">
    <location>
        <position position="62"/>
    </location>
</feature>
<name>A0A087TP53_STEMI</name>
<evidence type="ECO:0000313" key="1">
    <source>
        <dbReference type="EMBL" id="KFM66892.1"/>
    </source>
</evidence>
<sequence>MHRIVLQLYLEKCFPITKSLRNTPVQGPKWLQLLKKLIQSLQKLNVICFLFPLKKDFRQALI</sequence>
<organism evidence="1 2">
    <name type="scientific">Stegodyphus mimosarum</name>
    <name type="common">African social velvet spider</name>
    <dbReference type="NCBI Taxonomy" id="407821"/>
    <lineage>
        <taxon>Eukaryota</taxon>
        <taxon>Metazoa</taxon>
        <taxon>Ecdysozoa</taxon>
        <taxon>Arthropoda</taxon>
        <taxon>Chelicerata</taxon>
        <taxon>Arachnida</taxon>
        <taxon>Araneae</taxon>
        <taxon>Araneomorphae</taxon>
        <taxon>Entelegynae</taxon>
        <taxon>Eresoidea</taxon>
        <taxon>Eresidae</taxon>
        <taxon>Stegodyphus</taxon>
    </lineage>
</organism>
<keyword evidence="2" id="KW-1185">Reference proteome</keyword>
<proteinExistence type="predicted"/>
<protein>
    <submittedName>
        <fullName evidence="1">Uncharacterized protein</fullName>
    </submittedName>
</protein>
<evidence type="ECO:0000313" key="2">
    <source>
        <dbReference type="Proteomes" id="UP000054359"/>
    </source>
</evidence>
<reference evidence="1 2" key="1">
    <citation type="submission" date="2013-11" db="EMBL/GenBank/DDBJ databases">
        <title>Genome sequencing of Stegodyphus mimosarum.</title>
        <authorList>
            <person name="Bechsgaard J."/>
        </authorList>
    </citation>
    <scope>NUCLEOTIDE SEQUENCE [LARGE SCALE GENOMIC DNA]</scope>
</reference>
<dbReference type="EMBL" id="KK116124">
    <property type="protein sequence ID" value="KFM66892.1"/>
    <property type="molecule type" value="Genomic_DNA"/>
</dbReference>
<gene>
    <name evidence="1" type="ORF">X975_07665</name>
</gene>
<accession>A0A087TP53</accession>
<dbReference type="AlphaFoldDB" id="A0A087TP53"/>
<dbReference type="Proteomes" id="UP000054359">
    <property type="component" value="Unassembled WGS sequence"/>
</dbReference>